<reference evidence="2 3" key="1">
    <citation type="submission" date="2017-03" db="EMBL/GenBank/DDBJ databases">
        <title>Draft Genome sequence of Marispirochaeta sp. strain JC444.</title>
        <authorList>
            <person name="Shivani Y."/>
            <person name="Subhash Y."/>
            <person name="Sasikala C."/>
            <person name="Ramana C."/>
        </authorList>
    </citation>
    <scope>NUCLEOTIDE SEQUENCE [LARGE SCALE GENOMIC DNA]</scope>
    <source>
        <strain evidence="2 3">JC444</strain>
    </source>
</reference>
<accession>A0A1Y1RYN3</accession>
<dbReference type="Pfam" id="PF01261">
    <property type="entry name" value="AP_endonuc_2"/>
    <property type="match status" value="1"/>
</dbReference>
<dbReference type="SUPFAM" id="SSF51658">
    <property type="entry name" value="Xylose isomerase-like"/>
    <property type="match status" value="1"/>
</dbReference>
<evidence type="ECO:0000313" key="2">
    <source>
        <dbReference type="EMBL" id="ORC35690.1"/>
    </source>
</evidence>
<dbReference type="Gene3D" id="3.20.20.150">
    <property type="entry name" value="Divalent-metal-dependent TIM barrel enzymes"/>
    <property type="match status" value="1"/>
</dbReference>
<evidence type="ECO:0000259" key="1">
    <source>
        <dbReference type="Pfam" id="PF01261"/>
    </source>
</evidence>
<dbReference type="InterPro" id="IPR050312">
    <property type="entry name" value="IolE/XylAMocC-like"/>
</dbReference>
<dbReference type="InterPro" id="IPR036237">
    <property type="entry name" value="Xyl_isomerase-like_sf"/>
</dbReference>
<sequence>MANYRYFLSIQTLLPDNYRNNRDFIDNMKTLQEEGFDGVELNIRDPFSIDPADLKSFLGDFGLQLAMFASGATAKGMGLSLASTDDKQRSESVRQSIAFLEFASRFGAGVIAGFLKGPLEHRSPENREQLRQSVSELAPHALRLKTPLLLEAINRFESPLGNSLDDTFDLIGKAANPYTWILPDTWHMNIEETSMAGAMMKHREHFGSFHLSENNRFFPGYGALDFKQIIEVLDACGYTGKLAIEGNIKKSFREDVQHSMRFLKPLLEK</sequence>
<dbReference type="AlphaFoldDB" id="A0A1Y1RYN3"/>
<keyword evidence="3" id="KW-1185">Reference proteome</keyword>
<evidence type="ECO:0000313" key="3">
    <source>
        <dbReference type="Proteomes" id="UP000192343"/>
    </source>
</evidence>
<dbReference type="RefSeq" id="WP_083050031.1">
    <property type="nucleotide sequence ID" value="NZ_MWQY01000008.1"/>
</dbReference>
<proteinExistence type="predicted"/>
<comment type="caution">
    <text evidence="2">The sequence shown here is derived from an EMBL/GenBank/DDBJ whole genome shotgun (WGS) entry which is preliminary data.</text>
</comment>
<dbReference type="Proteomes" id="UP000192343">
    <property type="component" value="Unassembled WGS sequence"/>
</dbReference>
<dbReference type="InterPro" id="IPR013022">
    <property type="entry name" value="Xyl_isomerase-like_TIM-brl"/>
</dbReference>
<dbReference type="STRING" id="1963862.B4O97_08590"/>
<protein>
    <recommendedName>
        <fullName evidence="1">Xylose isomerase-like TIM barrel domain-containing protein</fullName>
    </recommendedName>
</protein>
<organism evidence="2 3">
    <name type="scientific">Marispirochaeta aestuarii</name>
    <dbReference type="NCBI Taxonomy" id="1963862"/>
    <lineage>
        <taxon>Bacteria</taxon>
        <taxon>Pseudomonadati</taxon>
        <taxon>Spirochaetota</taxon>
        <taxon>Spirochaetia</taxon>
        <taxon>Spirochaetales</taxon>
        <taxon>Spirochaetaceae</taxon>
        <taxon>Marispirochaeta</taxon>
    </lineage>
</organism>
<gene>
    <name evidence="2" type="ORF">B4O97_08590</name>
</gene>
<name>A0A1Y1RYN3_9SPIO</name>
<dbReference type="PANTHER" id="PTHR12110">
    <property type="entry name" value="HYDROXYPYRUVATE ISOMERASE"/>
    <property type="match status" value="1"/>
</dbReference>
<dbReference type="OrthoDB" id="9786584at2"/>
<feature type="domain" description="Xylose isomerase-like TIM barrel" evidence="1">
    <location>
        <begin position="31"/>
        <end position="265"/>
    </location>
</feature>
<dbReference type="EMBL" id="MWQY01000008">
    <property type="protein sequence ID" value="ORC35690.1"/>
    <property type="molecule type" value="Genomic_DNA"/>
</dbReference>